<proteinExistence type="predicted"/>
<protein>
    <submittedName>
        <fullName evidence="1">Uncharacterized protein</fullName>
    </submittedName>
</protein>
<accession>A0A565AX02</accession>
<gene>
    <name evidence="1" type="ORF">ANE_LOCUS4403</name>
</gene>
<comment type="caution">
    <text evidence="1">The sequence shown here is derived from an EMBL/GenBank/DDBJ whole genome shotgun (WGS) entry which is preliminary data.</text>
</comment>
<dbReference type="EMBL" id="CABITT030000002">
    <property type="protein sequence ID" value="VVA93958.1"/>
    <property type="molecule type" value="Genomic_DNA"/>
</dbReference>
<dbReference type="OrthoDB" id="644317at2759"/>
<organism evidence="1 2">
    <name type="scientific">Arabis nemorensis</name>
    <dbReference type="NCBI Taxonomy" id="586526"/>
    <lineage>
        <taxon>Eukaryota</taxon>
        <taxon>Viridiplantae</taxon>
        <taxon>Streptophyta</taxon>
        <taxon>Embryophyta</taxon>
        <taxon>Tracheophyta</taxon>
        <taxon>Spermatophyta</taxon>
        <taxon>Magnoliopsida</taxon>
        <taxon>eudicotyledons</taxon>
        <taxon>Gunneridae</taxon>
        <taxon>Pentapetalae</taxon>
        <taxon>rosids</taxon>
        <taxon>malvids</taxon>
        <taxon>Brassicales</taxon>
        <taxon>Brassicaceae</taxon>
        <taxon>Arabideae</taxon>
        <taxon>Arabis</taxon>
    </lineage>
</organism>
<evidence type="ECO:0000313" key="1">
    <source>
        <dbReference type="EMBL" id="VVA93958.1"/>
    </source>
</evidence>
<dbReference type="Proteomes" id="UP000489600">
    <property type="component" value="Unassembled WGS sequence"/>
</dbReference>
<reference evidence="1" key="1">
    <citation type="submission" date="2019-07" db="EMBL/GenBank/DDBJ databases">
        <authorList>
            <person name="Dittberner H."/>
        </authorList>
    </citation>
    <scope>NUCLEOTIDE SEQUENCE [LARGE SCALE GENOMIC DNA]</scope>
</reference>
<dbReference type="AlphaFoldDB" id="A0A565AX02"/>
<name>A0A565AX02_9BRAS</name>
<keyword evidence="2" id="KW-1185">Reference proteome</keyword>
<sequence>MCNRLEEFISVAKEDDVKECFHIFSAEQAPSNRSWENPILTYSNEELCRWLLVLLEIAESRKIYADQREEEVKLSDGSIEKLESTLSMYLKTSGEAESQRLQTEELEMELHTIRQ</sequence>
<evidence type="ECO:0000313" key="2">
    <source>
        <dbReference type="Proteomes" id="UP000489600"/>
    </source>
</evidence>